<comment type="similarity">
    <text evidence="2">Belongs to the DcuA/DcuB transporter (TC 2.A.13.1) family.</text>
</comment>
<dbReference type="Proteomes" id="UP000245872">
    <property type="component" value="Chromosome"/>
</dbReference>
<keyword evidence="6 10" id="KW-0812">Transmembrane</keyword>
<dbReference type="PANTHER" id="PTHR36106">
    <property type="entry name" value="ANAEROBIC C4-DICARBOXYLATE TRANSPORTER DCUB"/>
    <property type="match status" value="1"/>
</dbReference>
<dbReference type="Pfam" id="PF03605">
    <property type="entry name" value="DcuA_DcuB"/>
    <property type="match status" value="1"/>
</dbReference>
<dbReference type="KEGG" id="cher:DK880_00179"/>
<evidence type="ECO:0000256" key="5">
    <source>
        <dbReference type="ARBA" id="ARBA00022519"/>
    </source>
</evidence>
<keyword evidence="4" id="KW-1003">Cell membrane</keyword>
<dbReference type="AlphaFoldDB" id="A0A2Z3L7A8"/>
<keyword evidence="3" id="KW-0813">Transport</keyword>
<keyword evidence="7 10" id="KW-1133">Transmembrane helix</keyword>
<accession>A0A2Z3L7A8</accession>
<dbReference type="GO" id="GO:0015556">
    <property type="term" value="F:C4-dicarboxylate transmembrane transporter activity"/>
    <property type="evidence" value="ECO:0007669"/>
    <property type="project" value="InterPro"/>
</dbReference>
<feature type="transmembrane region" description="Helical" evidence="10">
    <location>
        <begin position="47"/>
        <end position="67"/>
    </location>
</feature>
<proteinExistence type="inferred from homology"/>
<sequence length="122" mass="12928">MANSAGVQGMFSLLGTAWLSSTFVACNKEVLLQFIKQYLSVPWQFSIMLLLMSALMGSSAATIKALFPLGLALGISPKILLASVAAVNGIFIIPIYPTILAAINLDTTGSTRNSYGKFSCYA</sequence>
<evidence type="ECO:0000256" key="9">
    <source>
        <dbReference type="ARBA" id="ARBA00039380"/>
    </source>
</evidence>
<evidence type="ECO:0000256" key="1">
    <source>
        <dbReference type="ARBA" id="ARBA00004429"/>
    </source>
</evidence>
<evidence type="ECO:0000256" key="8">
    <source>
        <dbReference type="ARBA" id="ARBA00023136"/>
    </source>
</evidence>
<comment type="subcellular location">
    <subcellularLocation>
        <location evidence="1">Cell inner membrane</location>
        <topology evidence="1">Multi-pass membrane protein</topology>
    </subcellularLocation>
</comment>
<feature type="transmembrane region" description="Helical" evidence="10">
    <location>
        <begin position="79"/>
        <end position="103"/>
    </location>
</feature>
<evidence type="ECO:0000256" key="10">
    <source>
        <dbReference type="SAM" id="Phobius"/>
    </source>
</evidence>
<evidence type="ECO:0000256" key="6">
    <source>
        <dbReference type="ARBA" id="ARBA00022692"/>
    </source>
</evidence>
<protein>
    <recommendedName>
        <fullName evidence="9">C4-dicarboxylate transporter DcuA</fullName>
    </recommendedName>
</protein>
<dbReference type="PANTHER" id="PTHR36106:SF2">
    <property type="entry name" value="C4-DICARBOXYLATE TRANSPORTER DCUA"/>
    <property type="match status" value="1"/>
</dbReference>
<gene>
    <name evidence="11" type="primary">dcuA_2</name>
    <name evidence="11" type="ORF">DK880_00179</name>
</gene>
<keyword evidence="8 10" id="KW-0472">Membrane</keyword>
<dbReference type="GO" id="GO:0005886">
    <property type="term" value="C:plasma membrane"/>
    <property type="evidence" value="ECO:0007669"/>
    <property type="project" value="UniProtKB-SubCell"/>
</dbReference>
<feature type="transmembrane region" description="Helical" evidence="10">
    <location>
        <begin position="6"/>
        <end position="26"/>
    </location>
</feature>
<name>A0A2Z3L7A8_9BACT</name>
<organism evidence="11 12">
    <name type="scientific">Candidatus Cardinium hertigii</name>
    <dbReference type="NCBI Taxonomy" id="247481"/>
    <lineage>
        <taxon>Bacteria</taxon>
        <taxon>Pseudomonadati</taxon>
        <taxon>Bacteroidota</taxon>
        <taxon>Cytophagia</taxon>
        <taxon>Cytophagales</taxon>
        <taxon>Amoebophilaceae</taxon>
        <taxon>Candidatus Cardinium</taxon>
    </lineage>
</organism>
<dbReference type="EMBL" id="CP029619">
    <property type="protein sequence ID" value="AWN81513.1"/>
    <property type="molecule type" value="Genomic_DNA"/>
</dbReference>
<evidence type="ECO:0000313" key="11">
    <source>
        <dbReference type="EMBL" id="AWN81513.1"/>
    </source>
</evidence>
<evidence type="ECO:0000256" key="7">
    <source>
        <dbReference type="ARBA" id="ARBA00022989"/>
    </source>
</evidence>
<evidence type="ECO:0000313" key="12">
    <source>
        <dbReference type="Proteomes" id="UP000245872"/>
    </source>
</evidence>
<keyword evidence="5" id="KW-0997">Cell inner membrane</keyword>
<evidence type="ECO:0000256" key="3">
    <source>
        <dbReference type="ARBA" id="ARBA00022448"/>
    </source>
</evidence>
<dbReference type="InterPro" id="IPR004668">
    <property type="entry name" value="Anaer_Dcu_memb_transpt"/>
</dbReference>
<reference evidence="11 12" key="1">
    <citation type="submission" date="2018-05" db="EMBL/GenBank/DDBJ databases">
        <title>Candidatus Cardinium hertigii Genome Assembly.</title>
        <authorList>
            <person name="Showmaker K.C."/>
            <person name="Walden K.O."/>
            <person name="Fields C.J."/>
            <person name="Lambert K.N."/>
            <person name="Hudson M.E."/>
        </authorList>
    </citation>
    <scope>NUCLEOTIDE SEQUENCE [LARGE SCALE GENOMIC DNA]</scope>
    <source>
        <strain evidence="12">cHgTN10</strain>
    </source>
</reference>
<evidence type="ECO:0000256" key="2">
    <source>
        <dbReference type="ARBA" id="ARBA00006413"/>
    </source>
</evidence>
<evidence type="ECO:0000256" key="4">
    <source>
        <dbReference type="ARBA" id="ARBA00022475"/>
    </source>
</evidence>
<keyword evidence="12" id="KW-1185">Reference proteome</keyword>